<dbReference type="EC" id="6.2.1.3" evidence="4"/>
<dbReference type="Pfam" id="PF13193">
    <property type="entry name" value="AMP-binding_C"/>
    <property type="match status" value="1"/>
</dbReference>
<keyword evidence="4" id="KW-0436">Ligase</keyword>
<gene>
    <name evidence="4" type="ORF">J2S05_003562</name>
</gene>
<evidence type="ECO:0000313" key="4">
    <source>
        <dbReference type="EMBL" id="MDQ0208750.1"/>
    </source>
</evidence>
<keyword evidence="1" id="KW-1133">Transmembrane helix</keyword>
<reference evidence="4 5" key="1">
    <citation type="submission" date="2023-07" db="EMBL/GenBank/DDBJ databases">
        <title>Genomic Encyclopedia of Type Strains, Phase IV (KMG-IV): sequencing the most valuable type-strain genomes for metagenomic binning, comparative biology and taxonomic classification.</title>
        <authorList>
            <person name="Goeker M."/>
        </authorList>
    </citation>
    <scope>NUCLEOTIDE SEQUENCE [LARGE SCALE GENOMIC DNA]</scope>
    <source>
        <strain evidence="4 5">DSM 19154</strain>
    </source>
</reference>
<dbReference type="Gene3D" id="2.30.38.10">
    <property type="entry name" value="Luciferase, Domain 3"/>
    <property type="match status" value="1"/>
</dbReference>
<dbReference type="RefSeq" id="WP_306985055.1">
    <property type="nucleotide sequence ID" value="NZ_JAUSUA010000006.1"/>
</dbReference>
<dbReference type="Gene3D" id="3.30.300.30">
    <property type="match status" value="1"/>
</dbReference>
<organism evidence="4 5">
    <name type="scientific">Alkalicoccobacillus murimartini</name>
    <dbReference type="NCBI Taxonomy" id="171685"/>
    <lineage>
        <taxon>Bacteria</taxon>
        <taxon>Bacillati</taxon>
        <taxon>Bacillota</taxon>
        <taxon>Bacilli</taxon>
        <taxon>Bacillales</taxon>
        <taxon>Bacillaceae</taxon>
        <taxon>Alkalicoccobacillus</taxon>
    </lineage>
</organism>
<dbReference type="InterPro" id="IPR025110">
    <property type="entry name" value="AMP-bd_C"/>
</dbReference>
<name>A0ABT9YLJ0_9BACI</name>
<keyword evidence="5" id="KW-1185">Reference proteome</keyword>
<accession>A0ABT9YLJ0</accession>
<evidence type="ECO:0000259" key="3">
    <source>
        <dbReference type="Pfam" id="PF13193"/>
    </source>
</evidence>
<evidence type="ECO:0000313" key="5">
    <source>
        <dbReference type="Proteomes" id="UP001225034"/>
    </source>
</evidence>
<dbReference type="PANTHER" id="PTHR43767:SF9">
    <property type="entry name" value="LONG-CHAIN-FATTY-ACID--COA LIGASE"/>
    <property type="match status" value="1"/>
</dbReference>
<evidence type="ECO:0000259" key="2">
    <source>
        <dbReference type="Pfam" id="PF00501"/>
    </source>
</evidence>
<dbReference type="SUPFAM" id="SSF56801">
    <property type="entry name" value="Acetyl-CoA synthetase-like"/>
    <property type="match status" value="1"/>
</dbReference>
<dbReference type="Proteomes" id="UP001225034">
    <property type="component" value="Unassembled WGS sequence"/>
</dbReference>
<dbReference type="EMBL" id="JAUSUA010000006">
    <property type="protein sequence ID" value="MDQ0208750.1"/>
    <property type="molecule type" value="Genomic_DNA"/>
</dbReference>
<dbReference type="InterPro" id="IPR050237">
    <property type="entry name" value="ATP-dep_AMP-bd_enzyme"/>
</dbReference>
<dbReference type="InterPro" id="IPR020845">
    <property type="entry name" value="AMP-binding_CS"/>
</dbReference>
<dbReference type="InterPro" id="IPR045851">
    <property type="entry name" value="AMP-bd_C_sf"/>
</dbReference>
<dbReference type="GO" id="GO:0004467">
    <property type="term" value="F:long-chain fatty acid-CoA ligase activity"/>
    <property type="evidence" value="ECO:0007669"/>
    <property type="project" value="UniProtKB-EC"/>
</dbReference>
<feature type="domain" description="AMP-binding enzyme C-terminal" evidence="3">
    <location>
        <begin position="467"/>
        <end position="542"/>
    </location>
</feature>
<feature type="transmembrane region" description="Helical" evidence="1">
    <location>
        <begin position="257"/>
        <end position="280"/>
    </location>
</feature>
<keyword evidence="1" id="KW-0812">Transmembrane</keyword>
<feature type="domain" description="AMP-dependent synthetase/ligase" evidence="2">
    <location>
        <begin position="31"/>
        <end position="417"/>
    </location>
</feature>
<dbReference type="InterPro" id="IPR000873">
    <property type="entry name" value="AMP-dep_synth/lig_dom"/>
</dbReference>
<dbReference type="CDD" id="cd05936">
    <property type="entry name" value="FC-FACS_FadD_like"/>
    <property type="match status" value="1"/>
</dbReference>
<protein>
    <submittedName>
        <fullName evidence="4">Long-chain acyl-CoA synthetase</fullName>
        <ecNumber evidence="4">6.2.1.3</ecNumber>
    </submittedName>
</protein>
<keyword evidence="1" id="KW-0472">Membrane</keyword>
<sequence>MQDKVWLTHYPQEVQPTYEYPKQHLAQFLIDSAERHPEKDALFFLGKKLTYKQLLDATYRLANSLQDLGVKKGDRVAIMLPNCPQAVIAYYGALLTGAIVVQTNPLYTERELKHQLNDSGSTLLITLDILSKRVNKVLHKTEVKQTIFTSIKDYLPFPKNMLYPLTLKKDGLSTKVDYSTTQHSFKRRLAESPNTPVLVEVDPEKDLALLQYTGGTTGVSKGVMLTHYNLIANTHQTKAWSYQTEEGKERYLAALPFFHVFGMTVLMNLAMLQAGMIILLPKFDAETTLKMIDKMKPTIFPGAPTMYIALLHHPDIQKYDLSSINICISGAAPLPGEVQEKFEAITGGKLTEGYGLTETSPVTHANNIWKKRKLGSIGIPFPDTEAKIIQSETGEDLDIGEVGELVIRGPQVMKGYWNAEEETSRTLKDGWLYTGDMAQVDEEGYFYIMDRKKDIIIAGGFNIYPREIEEVLFEHPSIMDAVVAGIPDEYRGETVKAFLVLKTGAKVDEVEIDRFCRERLAAYKVPRSYEVREELPKTLIGKTLRRKVVEEELAKYKKA</sequence>
<comment type="caution">
    <text evidence="4">The sequence shown here is derived from an EMBL/GenBank/DDBJ whole genome shotgun (WGS) entry which is preliminary data.</text>
</comment>
<dbReference type="PANTHER" id="PTHR43767">
    <property type="entry name" value="LONG-CHAIN-FATTY-ACID--COA LIGASE"/>
    <property type="match status" value="1"/>
</dbReference>
<proteinExistence type="predicted"/>
<evidence type="ECO:0000256" key="1">
    <source>
        <dbReference type="SAM" id="Phobius"/>
    </source>
</evidence>
<dbReference type="PROSITE" id="PS00455">
    <property type="entry name" value="AMP_BINDING"/>
    <property type="match status" value="1"/>
</dbReference>
<dbReference type="Gene3D" id="3.40.50.980">
    <property type="match status" value="2"/>
</dbReference>
<dbReference type="Pfam" id="PF00501">
    <property type="entry name" value="AMP-binding"/>
    <property type="match status" value="1"/>
</dbReference>